<sequence length="348" mass="36998">MEDMTVPHDPFSQSPSQPQSGAPQAQPSSSRQPQAPQRFVSGAIDLGTVKQQAVQRERHAQQAAEAGVSVDYVARSADVTPESFEQDLVVRSTQVPVILLVGSARSEASAELKNFFARLVEMPDVPQEQLKWVFRYIDADAVPEMAQALGVRGVPTVLALVAGRPATSFQGAQPQEQVEQWLESVIQAVDGKLPGLPADSGAAAEEQDSRLDEAASLIEQGQTQEAIAAYDAILADPNTDPELTATARAARANVILAERAGDPAAGEQALEQVAADPGNVDAAMAAAELLALRGEKAQGFDVLVTAMRHTAGEEKDRAKQQLLQLFELYDAADPEVIAARTNMASALF</sequence>
<accession>A0A5D4FZ80</accession>
<organism evidence="3 4">
    <name type="scientific">Corynebacterium urealyticum</name>
    <dbReference type="NCBI Taxonomy" id="43771"/>
    <lineage>
        <taxon>Bacteria</taxon>
        <taxon>Bacillati</taxon>
        <taxon>Actinomycetota</taxon>
        <taxon>Actinomycetes</taxon>
        <taxon>Mycobacteriales</taxon>
        <taxon>Corynebacteriaceae</taxon>
        <taxon>Corynebacterium</taxon>
    </lineage>
</organism>
<dbReference type="Gene3D" id="3.40.30.10">
    <property type="entry name" value="Glutaredoxin"/>
    <property type="match status" value="1"/>
</dbReference>
<evidence type="ECO:0000256" key="1">
    <source>
        <dbReference type="SAM" id="MobiDB-lite"/>
    </source>
</evidence>
<name>A0A5D4FZ80_9CORY</name>
<comment type="caution">
    <text evidence="3">The sequence shown here is derived from an EMBL/GenBank/DDBJ whole genome shotgun (WGS) entry which is preliminary data.</text>
</comment>
<dbReference type="EMBL" id="VSZI01000001">
    <property type="protein sequence ID" value="TYR20565.1"/>
    <property type="molecule type" value="Genomic_DNA"/>
</dbReference>
<evidence type="ECO:0000313" key="4">
    <source>
        <dbReference type="Proteomes" id="UP000324726"/>
    </source>
</evidence>
<dbReference type="AlphaFoldDB" id="A0A5D4FZ80"/>
<dbReference type="CDD" id="cd02956">
    <property type="entry name" value="ybbN"/>
    <property type="match status" value="1"/>
</dbReference>
<proteinExistence type="predicted"/>
<evidence type="ECO:0000259" key="2">
    <source>
        <dbReference type="Pfam" id="PF00085"/>
    </source>
</evidence>
<evidence type="ECO:0000313" key="3">
    <source>
        <dbReference type="EMBL" id="TYR20565.1"/>
    </source>
</evidence>
<protein>
    <submittedName>
        <fullName evidence="3">Tetratricopeptide repeat protein</fullName>
    </submittedName>
</protein>
<feature type="domain" description="Thioredoxin" evidence="2">
    <location>
        <begin position="131"/>
        <end position="183"/>
    </location>
</feature>
<feature type="compositionally biased region" description="Low complexity" evidence="1">
    <location>
        <begin position="10"/>
        <end position="37"/>
    </location>
</feature>
<dbReference type="InterPro" id="IPR036249">
    <property type="entry name" value="Thioredoxin-like_sf"/>
</dbReference>
<dbReference type="SUPFAM" id="SSF52833">
    <property type="entry name" value="Thioredoxin-like"/>
    <property type="match status" value="1"/>
</dbReference>
<dbReference type="InterPro" id="IPR013766">
    <property type="entry name" value="Thioredoxin_domain"/>
</dbReference>
<dbReference type="Pfam" id="PF00085">
    <property type="entry name" value="Thioredoxin"/>
    <property type="match status" value="1"/>
</dbReference>
<dbReference type="GO" id="GO:0006950">
    <property type="term" value="P:response to stress"/>
    <property type="evidence" value="ECO:0007669"/>
    <property type="project" value="UniProtKB-ARBA"/>
</dbReference>
<gene>
    <name evidence="3" type="ORF">FYJ87_06405</name>
</gene>
<dbReference type="Gene3D" id="1.25.40.10">
    <property type="entry name" value="Tetratricopeptide repeat domain"/>
    <property type="match status" value="1"/>
</dbReference>
<feature type="region of interest" description="Disordered" evidence="1">
    <location>
        <begin position="1"/>
        <end position="37"/>
    </location>
</feature>
<dbReference type="Pfam" id="PF14561">
    <property type="entry name" value="TPR_20"/>
    <property type="match status" value="1"/>
</dbReference>
<dbReference type="Proteomes" id="UP000324726">
    <property type="component" value="Unassembled WGS sequence"/>
</dbReference>
<reference evidence="3 4" key="1">
    <citation type="submission" date="2019-08" db="EMBL/GenBank/DDBJ databases">
        <title>Draft genome of C. urealyticum strain VH4248.</title>
        <authorList>
            <person name="Navas J."/>
        </authorList>
    </citation>
    <scope>NUCLEOTIDE SEQUENCE [LARGE SCALE GENOMIC DNA]</scope>
    <source>
        <strain evidence="3 4">VH4248</strain>
    </source>
</reference>
<dbReference type="InterPro" id="IPR011990">
    <property type="entry name" value="TPR-like_helical_dom_sf"/>
</dbReference>